<reference evidence="3 4" key="1">
    <citation type="submission" date="2014-04" db="EMBL/GenBank/DDBJ databases">
        <title>Variable characteristics of bacteriocin-producing Streptococcus salivarius strains isolated from Malaysian subjects.</title>
        <authorList>
            <person name="Philip K."/>
            <person name="Barbour A."/>
        </authorList>
    </citation>
    <scope>NUCLEOTIDE SEQUENCE [LARGE SCALE GENOMIC DNA]</scope>
    <source>
        <strain evidence="3 4">NU10</strain>
    </source>
</reference>
<protein>
    <recommendedName>
        <fullName evidence="5">DUF4315 family protein</fullName>
    </recommendedName>
</protein>
<evidence type="ECO:0000256" key="1">
    <source>
        <dbReference type="SAM" id="Coils"/>
    </source>
</evidence>
<evidence type="ECO:0000313" key="4">
    <source>
        <dbReference type="Proteomes" id="UP000027855"/>
    </source>
</evidence>
<evidence type="ECO:0000256" key="2">
    <source>
        <dbReference type="SAM" id="MobiDB-lite"/>
    </source>
</evidence>
<evidence type="ECO:0000313" key="3">
    <source>
        <dbReference type="EMBL" id="KEO45875.1"/>
    </source>
</evidence>
<accession>A0A074IT16</accession>
<evidence type="ECO:0008006" key="5">
    <source>
        <dbReference type="Google" id="ProtNLM"/>
    </source>
</evidence>
<feature type="region of interest" description="Disordered" evidence="2">
    <location>
        <begin position="78"/>
        <end position="102"/>
    </location>
</feature>
<dbReference type="RefSeq" id="WP_037601437.1">
    <property type="nucleotide sequence ID" value="NZ_JADPEB010000003.1"/>
</dbReference>
<dbReference type="Proteomes" id="UP000027855">
    <property type="component" value="Unassembled WGS sequence"/>
</dbReference>
<feature type="compositionally biased region" description="Basic and acidic residues" evidence="2">
    <location>
        <begin position="78"/>
        <end position="94"/>
    </location>
</feature>
<dbReference type="AlphaFoldDB" id="A0A074IT16"/>
<organism evidence="3 4">
    <name type="scientific">Streptococcus salivarius</name>
    <dbReference type="NCBI Taxonomy" id="1304"/>
    <lineage>
        <taxon>Bacteria</taxon>
        <taxon>Bacillati</taxon>
        <taxon>Bacillota</taxon>
        <taxon>Bacilli</taxon>
        <taxon>Lactobacillales</taxon>
        <taxon>Streptococcaceae</taxon>
        <taxon>Streptococcus</taxon>
    </lineage>
</organism>
<proteinExistence type="predicted"/>
<gene>
    <name evidence="3" type="ORF">DL07_11220</name>
</gene>
<feature type="coiled-coil region" evidence="1">
    <location>
        <begin position="9"/>
        <end position="36"/>
    </location>
</feature>
<comment type="caution">
    <text evidence="3">The sequence shown here is derived from an EMBL/GenBank/DDBJ whole genome shotgun (WGS) entry which is preliminary data.</text>
</comment>
<dbReference type="EMBL" id="JJMT01000009">
    <property type="protein sequence ID" value="KEO45875.1"/>
    <property type="molecule type" value="Genomic_DNA"/>
</dbReference>
<sequence>MAGKNKKTESDFIKEIETYEQQKKEAMEQLKAYQKSQTDKLGQIYFELKKLENPDISIDELVVETQNNVKEVKEEIKRKRAEEKARKDAVKTNKETYNNSQN</sequence>
<keyword evidence="1" id="KW-0175">Coiled coil</keyword>
<name>A0A074IT16_STRSL</name>